<evidence type="ECO:0000313" key="4">
    <source>
        <dbReference type="Proteomes" id="UP000253628"/>
    </source>
</evidence>
<dbReference type="CDD" id="cd00431">
    <property type="entry name" value="cysteine_hydrolases"/>
    <property type="match status" value="1"/>
</dbReference>
<sequence length="213" mass="23264">MDALFAEHKRPDEPLFLEPGRTAVLVVDMLNDFCTPGGAMVLAGAEKLYGPQNAVMRAARAAGSPVVHIVDMHRPNLPCDREFLKRTPHCMEGQWGSEIVAELEREPSDFTVIKRRYSGFFNTDLDLTLKDLQVDTLIVMGVVTNICVRSTVHDAFFLGYRVIVPQDCVAATGPREQESTLYDIATHFGTVTTAASIGAALEAGAPVDVVQCE</sequence>
<dbReference type="PANTHER" id="PTHR43540">
    <property type="entry name" value="PEROXYUREIDOACRYLATE/UREIDOACRYLATE AMIDOHYDROLASE-RELATED"/>
    <property type="match status" value="1"/>
</dbReference>
<dbReference type="AlphaFoldDB" id="A0A366HHV6"/>
<name>A0A366HHV6_9BURK</name>
<feature type="domain" description="Isochorismatase-like" evidence="2">
    <location>
        <begin position="22"/>
        <end position="195"/>
    </location>
</feature>
<dbReference type="GO" id="GO:0016787">
    <property type="term" value="F:hydrolase activity"/>
    <property type="evidence" value="ECO:0007669"/>
    <property type="project" value="UniProtKB-KW"/>
</dbReference>
<reference evidence="3 4" key="1">
    <citation type="submission" date="2018-06" db="EMBL/GenBank/DDBJ databases">
        <title>Genomic Encyclopedia of Type Strains, Phase IV (KMG-IV): sequencing the most valuable type-strain genomes for metagenomic binning, comparative biology and taxonomic classification.</title>
        <authorList>
            <person name="Goeker M."/>
        </authorList>
    </citation>
    <scope>NUCLEOTIDE SEQUENCE [LARGE SCALE GENOMIC DNA]</scope>
    <source>
        <strain evidence="3 4">DSM 25520</strain>
    </source>
</reference>
<evidence type="ECO:0000313" key="3">
    <source>
        <dbReference type="EMBL" id="RBP42149.1"/>
    </source>
</evidence>
<organism evidence="3 4">
    <name type="scientific">Eoetvoesiella caeni</name>
    <dbReference type="NCBI Taxonomy" id="645616"/>
    <lineage>
        <taxon>Bacteria</taxon>
        <taxon>Pseudomonadati</taxon>
        <taxon>Pseudomonadota</taxon>
        <taxon>Betaproteobacteria</taxon>
        <taxon>Burkholderiales</taxon>
        <taxon>Alcaligenaceae</taxon>
        <taxon>Eoetvoesiella</taxon>
    </lineage>
</organism>
<dbReference type="Pfam" id="PF00857">
    <property type="entry name" value="Isochorismatase"/>
    <property type="match status" value="1"/>
</dbReference>
<accession>A0A366HHV6</accession>
<keyword evidence="4" id="KW-1185">Reference proteome</keyword>
<dbReference type="RefSeq" id="WP_113932351.1">
    <property type="nucleotide sequence ID" value="NZ_JACCEU010000002.1"/>
</dbReference>
<dbReference type="EMBL" id="QNRQ01000002">
    <property type="protein sequence ID" value="RBP42149.1"/>
    <property type="molecule type" value="Genomic_DNA"/>
</dbReference>
<comment type="caution">
    <text evidence="3">The sequence shown here is derived from an EMBL/GenBank/DDBJ whole genome shotgun (WGS) entry which is preliminary data.</text>
</comment>
<dbReference type="Gene3D" id="3.40.50.850">
    <property type="entry name" value="Isochorismatase-like"/>
    <property type="match status" value="1"/>
</dbReference>
<dbReference type="PANTHER" id="PTHR43540:SF6">
    <property type="entry name" value="ISOCHORISMATASE-LIKE DOMAIN-CONTAINING PROTEIN"/>
    <property type="match status" value="1"/>
</dbReference>
<evidence type="ECO:0000259" key="2">
    <source>
        <dbReference type="Pfam" id="PF00857"/>
    </source>
</evidence>
<dbReference type="SUPFAM" id="SSF52499">
    <property type="entry name" value="Isochorismatase-like hydrolases"/>
    <property type="match status" value="1"/>
</dbReference>
<dbReference type="InterPro" id="IPR050272">
    <property type="entry name" value="Isochorismatase-like_hydrls"/>
</dbReference>
<protein>
    <submittedName>
        <fullName evidence="3">Ureidoacrylate peracid hydrolase</fullName>
    </submittedName>
</protein>
<dbReference type="Proteomes" id="UP000253628">
    <property type="component" value="Unassembled WGS sequence"/>
</dbReference>
<dbReference type="OrthoDB" id="5360912at2"/>
<keyword evidence="1 3" id="KW-0378">Hydrolase</keyword>
<dbReference type="InterPro" id="IPR000868">
    <property type="entry name" value="Isochorismatase-like_dom"/>
</dbReference>
<proteinExistence type="predicted"/>
<gene>
    <name evidence="3" type="ORF">DFR37_102535</name>
</gene>
<evidence type="ECO:0000256" key="1">
    <source>
        <dbReference type="ARBA" id="ARBA00022801"/>
    </source>
</evidence>
<dbReference type="InterPro" id="IPR036380">
    <property type="entry name" value="Isochorismatase-like_sf"/>
</dbReference>